<dbReference type="PANTHER" id="PTHR12203:SF35">
    <property type="entry name" value="PROTEIN O-GLUCOSYLTRANSFERASE 1"/>
    <property type="match status" value="1"/>
</dbReference>
<feature type="compositionally biased region" description="Polar residues" evidence="3">
    <location>
        <begin position="9"/>
        <end position="28"/>
    </location>
</feature>
<evidence type="ECO:0000256" key="1">
    <source>
        <dbReference type="ARBA" id="ARBA00010118"/>
    </source>
</evidence>
<keyword evidence="6" id="KW-1185">Reference proteome</keyword>
<organism evidence="5 6">
    <name type="scientific">Chlamydomonas incerta</name>
    <dbReference type="NCBI Taxonomy" id="51695"/>
    <lineage>
        <taxon>Eukaryota</taxon>
        <taxon>Viridiplantae</taxon>
        <taxon>Chlorophyta</taxon>
        <taxon>core chlorophytes</taxon>
        <taxon>Chlorophyceae</taxon>
        <taxon>CS clade</taxon>
        <taxon>Chlamydomonadales</taxon>
        <taxon>Chlamydomonadaceae</taxon>
        <taxon>Chlamydomonas</taxon>
    </lineage>
</organism>
<dbReference type="InterPro" id="IPR006598">
    <property type="entry name" value="CAP10"/>
</dbReference>
<feature type="compositionally biased region" description="Basic residues" evidence="3">
    <location>
        <begin position="382"/>
        <end position="392"/>
    </location>
</feature>
<dbReference type="OrthoDB" id="541052at2759"/>
<evidence type="ECO:0000313" key="6">
    <source>
        <dbReference type="Proteomes" id="UP000650467"/>
    </source>
</evidence>
<dbReference type="Proteomes" id="UP000650467">
    <property type="component" value="Unassembled WGS sequence"/>
</dbReference>
<dbReference type="PANTHER" id="PTHR12203">
    <property type="entry name" value="KDEL LYS-ASP-GLU-LEU CONTAINING - RELATED"/>
    <property type="match status" value="1"/>
</dbReference>
<evidence type="ECO:0000259" key="4">
    <source>
        <dbReference type="SMART" id="SM00672"/>
    </source>
</evidence>
<feature type="region of interest" description="Disordered" evidence="3">
    <location>
        <begin position="358"/>
        <end position="396"/>
    </location>
</feature>
<dbReference type="EMBL" id="JAEHOC010000012">
    <property type="protein sequence ID" value="KAG2436679.1"/>
    <property type="molecule type" value="Genomic_DNA"/>
</dbReference>
<feature type="compositionally biased region" description="Gly residues" evidence="3">
    <location>
        <begin position="367"/>
        <end position="381"/>
    </location>
</feature>
<sequence length="634" mass="66905">MIASIPNELDTSGSLAGASLPNTRQRNQAGAPRGRGGGGPSCAGSVSTAAVTGSGGCGSTGTRQRGPPPLQLRLLRAAARLLLLPLALVLLPLLRQPLHTRAGCGGPSRRTRTWPAAGLALALAGLLAAAARPAAAARARSAAPPPPPLSFGMATLQARYPNHSWSTPVVMSDTPRGPTRVSRPPIPFIQVRNHSDQAPLYDENLELDLAPWRRRAAAAAAAGGPAAAAAAGGGAGGGLSLAVLVEWALTRLPFRASQRLVVIRGGRVGLIDHPGRLGGQAAAAAAAAAAGPGGGGGGGSLKGLRVDVGDCAKPCDPILEDLLEDLRAWASQAPGDWPDAVFLLNTADTSLCAQHPHPQELEQQQQEGGGEEGGGGAARGGGRGKGKGKAKHGPCPAPVLSSIKEWGKYKDEDVLVPITVGMHRWRPLAYFPWRAKADVAAWRGREYCHTRPTGYSGDTCSRTYLAGLSAFSEEWSRLVDVGFVDNYTARGADGEAVTIPARGFVPTQELARFRYVLALDGITASSRLARLLSLNSVVVKQTSPWIEWYYRSLVAGTHYVAFWNHHRTDLLNTLRYIRHKSRYLMDVSVHGQAFAYRYLTPAARRLYWQRALEGYVALLGDTAAFMDGLVFPPS</sequence>
<dbReference type="InterPro" id="IPR051091">
    <property type="entry name" value="O-Glucosyltr/Glycosyltrsf_90"/>
</dbReference>
<feature type="region of interest" description="Disordered" evidence="3">
    <location>
        <begin position="1"/>
        <end position="45"/>
    </location>
</feature>
<evidence type="ECO:0000256" key="3">
    <source>
        <dbReference type="SAM" id="MobiDB-lite"/>
    </source>
</evidence>
<dbReference type="Pfam" id="PF05686">
    <property type="entry name" value="Glyco_transf_90"/>
    <property type="match status" value="1"/>
</dbReference>
<dbReference type="GO" id="GO:0016740">
    <property type="term" value="F:transferase activity"/>
    <property type="evidence" value="ECO:0007669"/>
    <property type="project" value="UniProtKB-KW"/>
</dbReference>
<dbReference type="AlphaFoldDB" id="A0A835W4E2"/>
<evidence type="ECO:0000313" key="5">
    <source>
        <dbReference type="EMBL" id="KAG2436679.1"/>
    </source>
</evidence>
<evidence type="ECO:0000256" key="2">
    <source>
        <dbReference type="ARBA" id="ARBA00022679"/>
    </source>
</evidence>
<name>A0A835W4E2_CHLIN</name>
<comment type="caution">
    <text evidence="5">The sequence shown here is derived from an EMBL/GenBank/DDBJ whole genome shotgun (WGS) entry which is preliminary data.</text>
</comment>
<feature type="domain" description="Glycosyl transferase CAP10" evidence="4">
    <location>
        <begin position="336"/>
        <end position="622"/>
    </location>
</feature>
<gene>
    <name evidence="5" type="ORF">HXX76_006207</name>
</gene>
<keyword evidence="2" id="KW-0808">Transferase</keyword>
<protein>
    <recommendedName>
        <fullName evidence="4">Glycosyl transferase CAP10 domain-containing protein</fullName>
    </recommendedName>
</protein>
<comment type="similarity">
    <text evidence="1">Belongs to the glycosyltransferase 90 family.</text>
</comment>
<accession>A0A835W4E2</accession>
<proteinExistence type="inferred from homology"/>
<reference evidence="5" key="1">
    <citation type="journal article" date="2020" name="bioRxiv">
        <title>Comparative genomics of Chlamydomonas.</title>
        <authorList>
            <person name="Craig R.J."/>
            <person name="Hasan A.R."/>
            <person name="Ness R.W."/>
            <person name="Keightley P.D."/>
        </authorList>
    </citation>
    <scope>NUCLEOTIDE SEQUENCE</scope>
    <source>
        <strain evidence="5">SAG 7.73</strain>
    </source>
</reference>
<dbReference type="SMART" id="SM00672">
    <property type="entry name" value="CAP10"/>
    <property type="match status" value="1"/>
</dbReference>